<dbReference type="SMART" id="SM00220">
    <property type="entry name" value="S_TKc"/>
    <property type="match status" value="1"/>
</dbReference>
<keyword evidence="6" id="KW-0067">ATP-binding</keyword>
<dbReference type="OrthoDB" id="248923at2759"/>
<dbReference type="STRING" id="94643.A0A2A9MAL1"/>
<dbReference type="SUPFAM" id="SSF56112">
    <property type="entry name" value="Protein kinase-like (PK-like)"/>
    <property type="match status" value="1"/>
</dbReference>
<keyword evidence="3" id="KW-0808">Transferase</keyword>
<comment type="caution">
    <text evidence="11">The sequence shown here is derived from an EMBL/GenBank/DDBJ whole genome shotgun (WGS) entry which is preliminary data.</text>
</comment>
<keyword evidence="4" id="KW-0547">Nucleotide-binding</keyword>
<evidence type="ECO:0000256" key="9">
    <source>
        <dbReference type="SAM" id="MobiDB-lite"/>
    </source>
</evidence>
<dbReference type="EMBL" id="NWUJ01000011">
    <property type="protein sequence ID" value="PFH32422.1"/>
    <property type="molecule type" value="Genomic_DNA"/>
</dbReference>
<dbReference type="InterPro" id="IPR000719">
    <property type="entry name" value="Prot_kinase_dom"/>
</dbReference>
<keyword evidence="12" id="KW-1185">Reference proteome</keyword>
<dbReference type="Proteomes" id="UP000224006">
    <property type="component" value="Chromosome X"/>
</dbReference>
<evidence type="ECO:0000313" key="12">
    <source>
        <dbReference type="Proteomes" id="UP000224006"/>
    </source>
</evidence>
<dbReference type="InterPro" id="IPR008271">
    <property type="entry name" value="Ser/Thr_kinase_AS"/>
</dbReference>
<dbReference type="AlphaFoldDB" id="A0A2A9MAL1"/>
<evidence type="ECO:0000313" key="11">
    <source>
        <dbReference type="EMBL" id="PFH32422.1"/>
    </source>
</evidence>
<dbReference type="PANTHER" id="PTHR44899">
    <property type="entry name" value="CAMK FAMILY PROTEIN KINASE"/>
    <property type="match status" value="1"/>
</dbReference>
<dbReference type="KEGG" id="bbes:BESB_017400"/>
<dbReference type="Gene3D" id="3.30.200.20">
    <property type="entry name" value="Phosphorylase Kinase, domain 1"/>
    <property type="match status" value="1"/>
</dbReference>
<dbReference type="VEuPathDB" id="ToxoDB:BESB_017400"/>
<evidence type="ECO:0000259" key="10">
    <source>
        <dbReference type="PROSITE" id="PS50011"/>
    </source>
</evidence>
<dbReference type="RefSeq" id="XP_029216431.1">
    <property type="nucleotide sequence ID" value="XM_029360455.1"/>
</dbReference>
<dbReference type="InterPro" id="IPR051131">
    <property type="entry name" value="NEK_Ser/Thr_kinase_NIMA"/>
</dbReference>
<protein>
    <recommendedName>
        <fullName evidence="1">non-specific serine/threonine protein kinase</fullName>
        <ecNumber evidence="1">2.7.11.1</ecNumber>
    </recommendedName>
</protein>
<name>A0A2A9MAL1_BESBE</name>
<comment type="catalytic activity">
    <reaction evidence="8">
        <text>L-seryl-[protein] + ATP = O-phospho-L-seryl-[protein] + ADP + H(+)</text>
        <dbReference type="Rhea" id="RHEA:17989"/>
        <dbReference type="Rhea" id="RHEA-COMP:9863"/>
        <dbReference type="Rhea" id="RHEA-COMP:11604"/>
        <dbReference type="ChEBI" id="CHEBI:15378"/>
        <dbReference type="ChEBI" id="CHEBI:29999"/>
        <dbReference type="ChEBI" id="CHEBI:30616"/>
        <dbReference type="ChEBI" id="CHEBI:83421"/>
        <dbReference type="ChEBI" id="CHEBI:456216"/>
        <dbReference type="EC" id="2.7.11.1"/>
    </reaction>
</comment>
<comment type="catalytic activity">
    <reaction evidence="7">
        <text>L-threonyl-[protein] + ATP = O-phospho-L-threonyl-[protein] + ADP + H(+)</text>
        <dbReference type="Rhea" id="RHEA:46608"/>
        <dbReference type="Rhea" id="RHEA-COMP:11060"/>
        <dbReference type="Rhea" id="RHEA-COMP:11605"/>
        <dbReference type="ChEBI" id="CHEBI:15378"/>
        <dbReference type="ChEBI" id="CHEBI:30013"/>
        <dbReference type="ChEBI" id="CHEBI:30616"/>
        <dbReference type="ChEBI" id="CHEBI:61977"/>
        <dbReference type="ChEBI" id="CHEBI:456216"/>
        <dbReference type="EC" id="2.7.11.1"/>
    </reaction>
</comment>
<accession>A0A2A9MAL1</accession>
<dbReference type="PANTHER" id="PTHR44899:SF3">
    <property type="entry name" value="SERINE_THREONINE-PROTEIN KINASE NEK1"/>
    <property type="match status" value="1"/>
</dbReference>
<dbReference type="Pfam" id="PF00069">
    <property type="entry name" value="Pkinase"/>
    <property type="match status" value="1"/>
</dbReference>
<dbReference type="GeneID" id="40306801"/>
<evidence type="ECO:0000256" key="6">
    <source>
        <dbReference type="ARBA" id="ARBA00022840"/>
    </source>
</evidence>
<evidence type="ECO:0000256" key="5">
    <source>
        <dbReference type="ARBA" id="ARBA00022777"/>
    </source>
</evidence>
<evidence type="ECO:0000256" key="4">
    <source>
        <dbReference type="ARBA" id="ARBA00022741"/>
    </source>
</evidence>
<dbReference type="EC" id="2.7.11.1" evidence="1"/>
<proteinExistence type="predicted"/>
<dbReference type="PROSITE" id="PS00108">
    <property type="entry name" value="PROTEIN_KINASE_ST"/>
    <property type="match status" value="1"/>
</dbReference>
<evidence type="ECO:0000256" key="8">
    <source>
        <dbReference type="ARBA" id="ARBA00048679"/>
    </source>
</evidence>
<dbReference type="InterPro" id="IPR011009">
    <property type="entry name" value="Kinase-like_dom_sf"/>
</dbReference>
<evidence type="ECO:0000256" key="2">
    <source>
        <dbReference type="ARBA" id="ARBA00022527"/>
    </source>
</evidence>
<keyword evidence="5 11" id="KW-0418">Kinase</keyword>
<dbReference type="PROSITE" id="PS50011">
    <property type="entry name" value="PROTEIN_KINASE_DOM"/>
    <property type="match status" value="1"/>
</dbReference>
<feature type="region of interest" description="Disordered" evidence="9">
    <location>
        <begin position="355"/>
        <end position="402"/>
    </location>
</feature>
<gene>
    <name evidence="11" type="ORF">BESB_017400</name>
</gene>
<feature type="region of interest" description="Disordered" evidence="9">
    <location>
        <begin position="504"/>
        <end position="542"/>
    </location>
</feature>
<dbReference type="GO" id="GO:0005524">
    <property type="term" value="F:ATP binding"/>
    <property type="evidence" value="ECO:0007669"/>
    <property type="project" value="UniProtKB-KW"/>
</dbReference>
<evidence type="ECO:0000256" key="1">
    <source>
        <dbReference type="ARBA" id="ARBA00012513"/>
    </source>
</evidence>
<organism evidence="11 12">
    <name type="scientific">Besnoitia besnoiti</name>
    <name type="common">Apicomplexan protozoan</name>
    <dbReference type="NCBI Taxonomy" id="94643"/>
    <lineage>
        <taxon>Eukaryota</taxon>
        <taxon>Sar</taxon>
        <taxon>Alveolata</taxon>
        <taxon>Apicomplexa</taxon>
        <taxon>Conoidasida</taxon>
        <taxon>Coccidia</taxon>
        <taxon>Eucoccidiorida</taxon>
        <taxon>Eimeriorina</taxon>
        <taxon>Sarcocystidae</taxon>
        <taxon>Besnoitia</taxon>
    </lineage>
</organism>
<dbReference type="GO" id="GO:0004674">
    <property type="term" value="F:protein serine/threonine kinase activity"/>
    <property type="evidence" value="ECO:0007669"/>
    <property type="project" value="UniProtKB-KW"/>
</dbReference>
<reference evidence="11 12" key="1">
    <citation type="submission" date="2017-09" db="EMBL/GenBank/DDBJ databases">
        <title>Genome sequencing of Besnoitia besnoiti strain Bb-Ger1.</title>
        <authorList>
            <person name="Schares G."/>
            <person name="Venepally P."/>
            <person name="Lorenzi H.A."/>
        </authorList>
    </citation>
    <scope>NUCLEOTIDE SEQUENCE [LARGE SCALE GENOMIC DNA]</scope>
    <source>
        <strain evidence="11 12">Bb-Ger1</strain>
    </source>
</reference>
<feature type="compositionally biased region" description="Basic and acidic residues" evidence="9">
    <location>
        <begin position="375"/>
        <end position="402"/>
    </location>
</feature>
<feature type="domain" description="Protein kinase" evidence="10">
    <location>
        <begin position="4"/>
        <end position="268"/>
    </location>
</feature>
<evidence type="ECO:0000256" key="7">
    <source>
        <dbReference type="ARBA" id="ARBA00047899"/>
    </source>
</evidence>
<dbReference type="Gene3D" id="1.10.510.10">
    <property type="entry name" value="Transferase(Phosphotransferase) domain 1"/>
    <property type="match status" value="1"/>
</dbReference>
<sequence length="742" mass="82626">MDSYEFIRQIRHGSSDTAMLACCKEDRSKLCIVKVVPLSLLERCEFPDRCGDRALKEAALLAASCHPFIVNYRNLFAENGNLHVVMDYGDGGDLHAQIVRMRAKRSSFDEGAILRWLVQLCLALNFLHEHNILHRDLKSRNVFLDGHDPGTVKLGGFGLAKALQSPQYSASTRVSAEDYISPEVCEERPYSDKSDIWFLGCILYELACLRLPFEEDSEHSVLEKIKKGMYHAVNPKYSDETVRLINDMLSVDPRRRPSTEEILSRPHIQPHLQRILRENKRKPMPSASVSIVQSRVRQIQNELAKIHELVCGVDEQRSAFQKLRTSTPEIVLPFLSPGVAGACNELSPDLPVVQDASSGCTPEGPSVQVGGSFAEPDRRSNTVEDVKRKRVEQDEQLSRGREEALSSIRKQYQQDRLRLAEKHWQRIELGHGYIENAGTTPPTSSTTELREATACSAAKLQGRQQRRREQQIGLRLFVARQRELRKRGQPAAGDDACEDELIVSSQRDSASAETAHAPQPAGSHSDIGRGSGTNTQEETVSGANCGDLSLTCGSLEGDGDLAERPCRPHRHRLKGEASDSCGRGGAAGKVEFFCCCCTRNRESANRKGSAIGRTSADPFRGQASINRRGGDSCKCHESADCLCRHIGDELKTQSLDYEAARGQPPSQRRESLMQQSMKINAEQVCQRSDTVVKTRTVIRQGQVLNGKDDLRISSLKRLDTLKRRLVKVSLLSRSGRLVSLKR</sequence>
<evidence type="ECO:0000256" key="3">
    <source>
        <dbReference type="ARBA" id="ARBA00022679"/>
    </source>
</evidence>
<feature type="compositionally biased region" description="Polar residues" evidence="9">
    <location>
        <begin position="532"/>
        <end position="542"/>
    </location>
</feature>
<keyword evidence="2" id="KW-0723">Serine/threonine-protein kinase</keyword>